<reference evidence="2" key="1">
    <citation type="journal article" date="2022" name="Int. J. Mol. Sci.">
        <title>Draft Genome of Tanacetum Coccineum: Genomic Comparison of Closely Related Tanacetum-Family Plants.</title>
        <authorList>
            <person name="Yamashiro T."/>
            <person name="Shiraishi A."/>
            <person name="Nakayama K."/>
            <person name="Satake H."/>
        </authorList>
    </citation>
    <scope>NUCLEOTIDE SEQUENCE</scope>
</reference>
<evidence type="ECO:0000313" key="3">
    <source>
        <dbReference type="Proteomes" id="UP001151760"/>
    </source>
</evidence>
<organism evidence="2 3">
    <name type="scientific">Tanacetum coccineum</name>
    <dbReference type="NCBI Taxonomy" id="301880"/>
    <lineage>
        <taxon>Eukaryota</taxon>
        <taxon>Viridiplantae</taxon>
        <taxon>Streptophyta</taxon>
        <taxon>Embryophyta</taxon>
        <taxon>Tracheophyta</taxon>
        <taxon>Spermatophyta</taxon>
        <taxon>Magnoliopsida</taxon>
        <taxon>eudicotyledons</taxon>
        <taxon>Gunneridae</taxon>
        <taxon>Pentapetalae</taxon>
        <taxon>asterids</taxon>
        <taxon>campanulids</taxon>
        <taxon>Asterales</taxon>
        <taxon>Asteraceae</taxon>
        <taxon>Asteroideae</taxon>
        <taxon>Anthemideae</taxon>
        <taxon>Anthemidinae</taxon>
        <taxon>Tanacetum</taxon>
    </lineage>
</organism>
<comment type="caution">
    <text evidence="2">The sequence shown here is derived from an EMBL/GenBank/DDBJ whole genome shotgun (WGS) entry which is preliminary data.</text>
</comment>
<keyword evidence="3" id="KW-1185">Reference proteome</keyword>
<feature type="compositionally biased region" description="Polar residues" evidence="1">
    <location>
        <begin position="275"/>
        <end position="288"/>
    </location>
</feature>
<evidence type="ECO:0000256" key="1">
    <source>
        <dbReference type="SAM" id="MobiDB-lite"/>
    </source>
</evidence>
<accession>A0ABQ5IHA3</accession>
<gene>
    <name evidence="2" type="ORF">Tco_1109885</name>
</gene>
<dbReference type="Proteomes" id="UP001151760">
    <property type="component" value="Unassembled WGS sequence"/>
</dbReference>
<feature type="compositionally biased region" description="Polar residues" evidence="1">
    <location>
        <begin position="234"/>
        <end position="260"/>
    </location>
</feature>
<reference evidence="2" key="2">
    <citation type="submission" date="2022-01" db="EMBL/GenBank/DDBJ databases">
        <authorList>
            <person name="Yamashiro T."/>
            <person name="Shiraishi A."/>
            <person name="Satake H."/>
            <person name="Nakayama K."/>
        </authorList>
    </citation>
    <scope>NUCLEOTIDE SEQUENCE</scope>
</reference>
<sequence length="584" mass="64836">MAEIKYRDEHNKVGFLEKPKGSDDYHQILDFLRGSHIRYALTHDPIIYDSLVKQFWSTASLRASKEGPPAILATIDRTPYTITESLVRSQLQLDDEGGVEELPIADIYLGMDNLGYPSEGKLTFFKNKFSPQWRFLQMILEIEPRSTKQYHAFKLTSKMFANMRLNFQGNHMPLLATMLPPPQAAIAGESSGEDAPSHPPTVPATITEPDHSHDHVSTPSRPTTTPAGAPVTGQGHSSDPNIASSSRPHVSTPDIFTSTNVEDDTMGGSFPSSPPRSTQAPPEGTTSEGAEDLDKLTALSSLVSTLVQKVNTQESDLNAHKLLFKEVVGKLVKKVKLSEDKLKGRQRKFVMTDSDKEEDAEQDVDPLIKLAKAAATAAAASAVPTGGSHEAEIPPSPSVPTDEFAGSFAIPAGATTGPSTDPANKGKSPLMEEDPPVRERTFRQREEDKLGKETARRLHEEEQAELEREREEMQQKRQHDVLNSAKYYTDSDWTDIMSQVHANQGLTADLLGLDVNEDNFAERMVALIAKRKREFVVQRFKDKLNKPMTYVEQKAYMRTFVKNQSSTIYTTGWTMKHVKSFSDD</sequence>
<feature type="compositionally biased region" description="Low complexity" evidence="1">
    <location>
        <begin position="222"/>
        <end position="233"/>
    </location>
</feature>
<protein>
    <recommendedName>
        <fullName evidence="4">Xylulose kinase-1</fullName>
    </recommendedName>
</protein>
<feature type="region of interest" description="Disordered" evidence="1">
    <location>
        <begin position="404"/>
        <end position="479"/>
    </location>
</feature>
<proteinExistence type="predicted"/>
<feature type="region of interest" description="Disordered" evidence="1">
    <location>
        <begin position="184"/>
        <end position="289"/>
    </location>
</feature>
<name>A0ABQ5IHA3_9ASTR</name>
<evidence type="ECO:0000313" key="2">
    <source>
        <dbReference type="EMBL" id="GJT99546.1"/>
    </source>
</evidence>
<dbReference type="EMBL" id="BQNB010020781">
    <property type="protein sequence ID" value="GJT99546.1"/>
    <property type="molecule type" value="Genomic_DNA"/>
</dbReference>
<feature type="compositionally biased region" description="Basic and acidic residues" evidence="1">
    <location>
        <begin position="435"/>
        <end position="479"/>
    </location>
</feature>
<evidence type="ECO:0008006" key="4">
    <source>
        <dbReference type="Google" id="ProtNLM"/>
    </source>
</evidence>